<evidence type="ECO:0000313" key="2">
    <source>
        <dbReference type="Proteomes" id="UP001055439"/>
    </source>
</evidence>
<protein>
    <submittedName>
        <fullName evidence="1">Uncharacterized protein</fullName>
    </submittedName>
</protein>
<accession>A0A9E7G1N4</accession>
<reference evidence="1" key="1">
    <citation type="submission" date="2022-05" db="EMBL/GenBank/DDBJ databases">
        <title>The Musa troglodytarum L. genome provides insights into the mechanism of non-climacteric behaviour and enrichment of carotenoids.</title>
        <authorList>
            <person name="Wang J."/>
        </authorList>
    </citation>
    <scope>NUCLEOTIDE SEQUENCE</scope>
    <source>
        <tissue evidence="1">Leaf</tissue>
    </source>
</reference>
<dbReference type="AlphaFoldDB" id="A0A9E7G1N4"/>
<dbReference type="EMBL" id="CP097507">
    <property type="protein sequence ID" value="URE05966.1"/>
    <property type="molecule type" value="Genomic_DNA"/>
</dbReference>
<sequence length="97" mass="10512">MSSLYVVSLGNLRLSRSSFNSFTSASSLVAGLSNTNWNINFENFLCCVAEMLIVNQTLHEEMFILGCGSESTLMEAPCSGKASKADFAVSSSWEKNV</sequence>
<name>A0A9E7G1N4_9LILI</name>
<keyword evidence="2" id="KW-1185">Reference proteome</keyword>
<organism evidence="1 2">
    <name type="scientific">Musa troglodytarum</name>
    <name type="common">fe'i banana</name>
    <dbReference type="NCBI Taxonomy" id="320322"/>
    <lineage>
        <taxon>Eukaryota</taxon>
        <taxon>Viridiplantae</taxon>
        <taxon>Streptophyta</taxon>
        <taxon>Embryophyta</taxon>
        <taxon>Tracheophyta</taxon>
        <taxon>Spermatophyta</taxon>
        <taxon>Magnoliopsida</taxon>
        <taxon>Liliopsida</taxon>
        <taxon>Zingiberales</taxon>
        <taxon>Musaceae</taxon>
        <taxon>Musa</taxon>
    </lineage>
</organism>
<dbReference type="EMBL" id="CP097507">
    <property type="protein sequence ID" value="URE05962.1"/>
    <property type="molecule type" value="Genomic_DNA"/>
</dbReference>
<dbReference type="EMBL" id="CP097507">
    <property type="protein sequence ID" value="URE05970.1"/>
    <property type="molecule type" value="Genomic_DNA"/>
</dbReference>
<evidence type="ECO:0000313" key="1">
    <source>
        <dbReference type="EMBL" id="URE05970.1"/>
    </source>
</evidence>
<proteinExistence type="predicted"/>
<gene>
    <name evidence="1" type="ORF">MUK42_32773</name>
</gene>
<dbReference type="EMBL" id="CP097507">
    <property type="protein sequence ID" value="URE05967.1"/>
    <property type="molecule type" value="Genomic_DNA"/>
</dbReference>
<dbReference type="Proteomes" id="UP001055439">
    <property type="component" value="Chromosome 5"/>
</dbReference>